<dbReference type="Gene3D" id="1.10.10.60">
    <property type="entry name" value="Homeodomain-like"/>
    <property type="match status" value="1"/>
</dbReference>
<dbReference type="CDD" id="cd00167">
    <property type="entry name" value="SANT"/>
    <property type="match status" value="1"/>
</dbReference>
<gene>
    <name evidence="5" type="ORF">SAY87_020536</name>
</gene>
<dbReference type="InterPro" id="IPR017930">
    <property type="entry name" value="Myb_dom"/>
</dbReference>
<dbReference type="PROSITE" id="PS51294">
    <property type="entry name" value="HTH_MYB"/>
    <property type="match status" value="1"/>
</dbReference>
<dbReference type="EMBL" id="JAXIOK010000016">
    <property type="protein sequence ID" value="KAK4751738.1"/>
    <property type="molecule type" value="Genomic_DNA"/>
</dbReference>
<dbReference type="PROSITE" id="PS50090">
    <property type="entry name" value="MYB_LIKE"/>
    <property type="match status" value="1"/>
</dbReference>
<evidence type="ECO:0000313" key="6">
    <source>
        <dbReference type="Proteomes" id="UP001345219"/>
    </source>
</evidence>
<proteinExistence type="predicted"/>
<evidence type="ECO:0000259" key="4">
    <source>
        <dbReference type="PROSITE" id="PS51294"/>
    </source>
</evidence>
<evidence type="ECO:0000313" key="5">
    <source>
        <dbReference type="EMBL" id="KAK4751738.1"/>
    </source>
</evidence>
<dbReference type="AlphaFoldDB" id="A0AAN7JQX1"/>
<keyword evidence="2" id="KW-0539">Nucleus</keyword>
<comment type="subcellular location">
    <subcellularLocation>
        <location evidence="1">Nucleus</location>
    </subcellularLocation>
</comment>
<evidence type="ECO:0000256" key="1">
    <source>
        <dbReference type="ARBA" id="ARBA00004123"/>
    </source>
</evidence>
<feature type="domain" description="HTH myb-type" evidence="4">
    <location>
        <begin position="10"/>
        <end position="44"/>
    </location>
</feature>
<evidence type="ECO:0000259" key="3">
    <source>
        <dbReference type="PROSITE" id="PS50090"/>
    </source>
</evidence>
<name>A0AAN7JQX1_9MYRT</name>
<organism evidence="5 6">
    <name type="scientific">Trapa incisa</name>
    <dbReference type="NCBI Taxonomy" id="236973"/>
    <lineage>
        <taxon>Eukaryota</taxon>
        <taxon>Viridiplantae</taxon>
        <taxon>Streptophyta</taxon>
        <taxon>Embryophyta</taxon>
        <taxon>Tracheophyta</taxon>
        <taxon>Spermatophyta</taxon>
        <taxon>Magnoliopsida</taxon>
        <taxon>eudicotyledons</taxon>
        <taxon>Gunneridae</taxon>
        <taxon>Pentapetalae</taxon>
        <taxon>rosids</taxon>
        <taxon>malvids</taxon>
        <taxon>Myrtales</taxon>
        <taxon>Lythraceae</taxon>
        <taxon>Trapa</taxon>
    </lineage>
</organism>
<dbReference type="Pfam" id="PF00249">
    <property type="entry name" value="Myb_DNA-binding"/>
    <property type="match status" value="1"/>
</dbReference>
<dbReference type="GO" id="GO:0005634">
    <property type="term" value="C:nucleus"/>
    <property type="evidence" value="ECO:0007669"/>
    <property type="project" value="UniProtKB-SubCell"/>
</dbReference>
<dbReference type="InterPro" id="IPR001005">
    <property type="entry name" value="SANT/Myb"/>
</dbReference>
<dbReference type="Proteomes" id="UP001345219">
    <property type="component" value="Chromosome 16"/>
</dbReference>
<accession>A0AAN7JQX1</accession>
<protein>
    <submittedName>
        <fullName evidence="5">Uncharacterized protein</fullName>
    </submittedName>
</protein>
<sequence>MAPKNDGTVKKGMNKGAWTAEEDRKLSQYIELHGPKRWKTIAIKAVTHEITNPHKTLPVTDDNIDVNELFDFTTGGSYGLDWVNKFLELDEGAWINEKSKWGRGL</sequence>
<feature type="domain" description="Myb-like" evidence="3">
    <location>
        <begin position="10"/>
        <end position="56"/>
    </location>
</feature>
<evidence type="ECO:0000256" key="2">
    <source>
        <dbReference type="ARBA" id="ARBA00023242"/>
    </source>
</evidence>
<keyword evidence="6" id="KW-1185">Reference proteome</keyword>
<dbReference type="InterPro" id="IPR009057">
    <property type="entry name" value="Homeodomain-like_sf"/>
</dbReference>
<dbReference type="SUPFAM" id="SSF46689">
    <property type="entry name" value="Homeodomain-like"/>
    <property type="match status" value="1"/>
</dbReference>
<comment type="caution">
    <text evidence="5">The sequence shown here is derived from an EMBL/GenBank/DDBJ whole genome shotgun (WGS) entry which is preliminary data.</text>
</comment>
<reference evidence="5 6" key="1">
    <citation type="journal article" date="2023" name="Hortic Res">
        <title>Pangenome of water caltrop reveals structural variations and asymmetric subgenome divergence after allopolyploidization.</title>
        <authorList>
            <person name="Zhang X."/>
            <person name="Chen Y."/>
            <person name="Wang L."/>
            <person name="Yuan Y."/>
            <person name="Fang M."/>
            <person name="Shi L."/>
            <person name="Lu R."/>
            <person name="Comes H.P."/>
            <person name="Ma Y."/>
            <person name="Chen Y."/>
            <person name="Huang G."/>
            <person name="Zhou Y."/>
            <person name="Zheng Z."/>
            <person name="Qiu Y."/>
        </authorList>
    </citation>
    <scope>NUCLEOTIDE SEQUENCE [LARGE SCALE GENOMIC DNA]</scope>
    <source>
        <tissue evidence="5">Roots</tissue>
    </source>
</reference>